<evidence type="ECO:0000259" key="1">
    <source>
        <dbReference type="Pfam" id="PF06114"/>
    </source>
</evidence>
<dbReference type="Proteomes" id="UP000188235">
    <property type="component" value="Plasmid unnamed"/>
</dbReference>
<dbReference type="KEGG" id="tfa:BW733_17655"/>
<feature type="domain" description="IrrE N-terminal-like" evidence="1">
    <location>
        <begin position="196"/>
        <end position="260"/>
    </location>
</feature>
<geneLocation type="plasmid" evidence="2">
    <name>unnamed</name>
</geneLocation>
<dbReference type="RefSeq" id="WP_077353146.1">
    <property type="nucleotide sequence ID" value="NZ_CP019608.1"/>
</dbReference>
<dbReference type="AlphaFoldDB" id="A0A1Q2D312"/>
<gene>
    <name evidence="2" type="ORF">BW733_17655</name>
</gene>
<keyword evidence="3" id="KW-1185">Reference proteome</keyword>
<accession>A0A1Q2D312</accession>
<proteinExistence type="predicted"/>
<name>A0A1Q2D312_9ACTN</name>
<evidence type="ECO:0000313" key="3">
    <source>
        <dbReference type="Proteomes" id="UP000188235"/>
    </source>
</evidence>
<dbReference type="EMBL" id="CP019608">
    <property type="protein sequence ID" value="AQP52724.1"/>
    <property type="molecule type" value="Genomic_DNA"/>
</dbReference>
<sequence length="364" mass="38714">MSSTTSVDHKATREAMTEQVTAFLANPAGWPAAMAARALRLRAGHPAYSPNNLALIVSQLWARFESEGLSEEDAFTAALNAAAEEIAPRYIWAKRGFTPTGGGLAIFSRPLTLWVDPVTGKKVDKDTAGAVQRTVFRIETTYRAADVVDAAGESGAVAFTAPELPEGEARVIFERLARWITGQGWTVERSGAEMAEGGYTSHAARRIVVHGGLTEWAAVEVLAHEIGHALMHGSEDTRPYAGEHRGDMEAEAEAVAYGLLTAWGQSERARGAARYAGEWTRSPERVAAAYEKACHVIDALAAVASGTENVTLAAAVKEQKLQAKADNKALAAALRQAGLEPKGEAWKRAKAGEPTDTIAAELAA</sequence>
<dbReference type="InterPro" id="IPR010359">
    <property type="entry name" value="IrrE_HExxH"/>
</dbReference>
<reference evidence="2 3" key="1">
    <citation type="journal article" date="2008" name="Int. J. Syst. Evol. Microbiol.">
        <title>Tessaracoccus flavescens sp. nov., isolated from marine sediment.</title>
        <authorList>
            <person name="Lee D.W."/>
            <person name="Lee S.D."/>
        </authorList>
    </citation>
    <scope>NUCLEOTIDE SEQUENCE [LARGE SCALE GENOMIC DNA]</scope>
    <source>
        <strain evidence="2 3">SST-39T</strain>
        <plasmid evidence="3">Plasmid</plasmid>
    </source>
</reference>
<dbReference type="Pfam" id="PF06114">
    <property type="entry name" value="Peptidase_M78"/>
    <property type="match status" value="1"/>
</dbReference>
<protein>
    <recommendedName>
        <fullName evidence="1">IrrE N-terminal-like domain-containing protein</fullName>
    </recommendedName>
</protein>
<organism evidence="2 3">
    <name type="scientific">Tessaracoccus flavescens</name>
    <dbReference type="NCBI Taxonomy" id="399497"/>
    <lineage>
        <taxon>Bacteria</taxon>
        <taxon>Bacillati</taxon>
        <taxon>Actinomycetota</taxon>
        <taxon>Actinomycetes</taxon>
        <taxon>Propionibacteriales</taxon>
        <taxon>Propionibacteriaceae</taxon>
        <taxon>Tessaracoccus</taxon>
    </lineage>
</organism>
<keyword evidence="2" id="KW-0614">Plasmid</keyword>
<evidence type="ECO:0000313" key="2">
    <source>
        <dbReference type="EMBL" id="AQP52724.1"/>
    </source>
</evidence>